<accession>A0ABR3N7T6</accession>
<evidence type="ECO:0008006" key="3">
    <source>
        <dbReference type="Google" id="ProtNLM"/>
    </source>
</evidence>
<comment type="caution">
    <text evidence="1">The sequence shown here is derived from an EMBL/GenBank/DDBJ whole genome shotgun (WGS) entry which is preliminary data.</text>
</comment>
<organism evidence="1 2">
    <name type="scientific">Cirrhinus molitorella</name>
    <name type="common">mud carp</name>
    <dbReference type="NCBI Taxonomy" id="172907"/>
    <lineage>
        <taxon>Eukaryota</taxon>
        <taxon>Metazoa</taxon>
        <taxon>Chordata</taxon>
        <taxon>Craniata</taxon>
        <taxon>Vertebrata</taxon>
        <taxon>Euteleostomi</taxon>
        <taxon>Actinopterygii</taxon>
        <taxon>Neopterygii</taxon>
        <taxon>Teleostei</taxon>
        <taxon>Ostariophysi</taxon>
        <taxon>Cypriniformes</taxon>
        <taxon>Cyprinidae</taxon>
        <taxon>Labeoninae</taxon>
        <taxon>Labeonini</taxon>
        <taxon>Cirrhinus</taxon>
    </lineage>
</organism>
<protein>
    <recommendedName>
        <fullName evidence="3">Reverse transcriptase</fullName>
    </recommendedName>
</protein>
<name>A0ABR3N7T6_9TELE</name>
<dbReference type="EMBL" id="JAYMGO010000006">
    <property type="protein sequence ID" value="KAL1273018.1"/>
    <property type="molecule type" value="Genomic_DNA"/>
</dbReference>
<sequence>MAMELIIRASRWVVGGERLKSGLRLPPIRAYMDDMTTVTTTNACTKRLLDKLQGNIKWARMEIKPNKSRSISIVKGQLTNERFQINNEPIPTVLEKPIKSLGRWYSAELKDSKQVEQLRHDTISGLKKISNTDLPGKLKLWCFQFGLLPRLMWPISIYEVIVAVAKAAIRHRDIVGHVQHGRGGFGLEAATPT</sequence>
<evidence type="ECO:0000313" key="2">
    <source>
        <dbReference type="Proteomes" id="UP001558613"/>
    </source>
</evidence>
<dbReference type="Proteomes" id="UP001558613">
    <property type="component" value="Unassembled WGS sequence"/>
</dbReference>
<reference evidence="1 2" key="1">
    <citation type="submission" date="2023-09" db="EMBL/GenBank/DDBJ databases">
        <authorList>
            <person name="Wang M."/>
        </authorList>
    </citation>
    <scope>NUCLEOTIDE SEQUENCE [LARGE SCALE GENOMIC DNA]</scope>
    <source>
        <strain evidence="1">GT-2023</strain>
        <tissue evidence="1">Liver</tissue>
    </source>
</reference>
<keyword evidence="2" id="KW-1185">Reference proteome</keyword>
<gene>
    <name evidence="1" type="ORF">QQF64_028880</name>
</gene>
<proteinExistence type="predicted"/>
<evidence type="ECO:0000313" key="1">
    <source>
        <dbReference type="EMBL" id="KAL1273018.1"/>
    </source>
</evidence>